<dbReference type="HOGENOM" id="CLU_021611_3_0_1"/>
<evidence type="ECO:0000256" key="1">
    <source>
        <dbReference type="ARBA" id="ARBA00004141"/>
    </source>
</evidence>
<dbReference type="EMBL" id="KN847551">
    <property type="protein sequence ID" value="KIW02101.1"/>
    <property type="molecule type" value="Genomic_DNA"/>
</dbReference>
<evidence type="ECO:0008006" key="10">
    <source>
        <dbReference type="Google" id="ProtNLM"/>
    </source>
</evidence>
<dbReference type="GO" id="GO:0000329">
    <property type="term" value="C:fungal-type vacuole membrane"/>
    <property type="evidence" value="ECO:0007669"/>
    <property type="project" value="TreeGrafter"/>
</dbReference>
<name>A0A0D1XIG5_9PEZI</name>
<dbReference type="GO" id="GO:0005886">
    <property type="term" value="C:plasma membrane"/>
    <property type="evidence" value="ECO:0007669"/>
    <property type="project" value="TreeGrafter"/>
</dbReference>
<reference evidence="8 9" key="1">
    <citation type="submission" date="2015-01" db="EMBL/GenBank/DDBJ databases">
        <title>The Genome Sequence of Ochroconis gallopava CBS43764.</title>
        <authorList>
            <consortium name="The Broad Institute Genomics Platform"/>
            <person name="Cuomo C."/>
            <person name="de Hoog S."/>
            <person name="Gorbushina A."/>
            <person name="Stielow B."/>
            <person name="Teixiera M."/>
            <person name="Abouelleil A."/>
            <person name="Chapman S.B."/>
            <person name="Priest M."/>
            <person name="Young S.K."/>
            <person name="Wortman J."/>
            <person name="Nusbaum C."/>
            <person name="Birren B."/>
        </authorList>
    </citation>
    <scope>NUCLEOTIDE SEQUENCE [LARGE SCALE GENOMIC DNA]</scope>
    <source>
        <strain evidence="8 9">CBS 43764</strain>
    </source>
</reference>
<sequence length="471" mass="52261">MERIRNLTGRKQSYERLREDADREFCASETQPLTLPNDDDEEAEYEDQDARVMERRLSEAPFQWFVYGVFFLLGVAMLWAWNMFLAAGPYFQKRFKSDEWLLRNFQSAELTVSTIANLGTVLLLTNLQKGASYPKRIIYALIINIGAFTLLAMSTRIFTSVFPSVYFGFLIILVFAASVATGQMQNGIYAYVAGFGKEEYTQGIMTGQAVAGVAPPLVQIVSVLSAQPARADEGVPEESSTSAMAYFLTATAISSITLLAFLYLYSSHQKRFGSKALLEQTDLHDGDTVDAMPKRRVPLTVLFRKTFWLATAVFFTFGITMVYPVFTQKIDSVHLPSAGKIFEPASFIPLAFFFWNAGDLAGRLLTAIPMIRITHRARLVFILSICRVAFIPMYLLCNIRGKGAAVNSDLFYLGVVQLLFGMSNGYIGSLCMMGAVEYVEDDEREATGGFMGLMLVAGLTVGSLLSFTVAG</sequence>
<dbReference type="OrthoDB" id="46396at2759"/>
<evidence type="ECO:0000256" key="2">
    <source>
        <dbReference type="ARBA" id="ARBA00007965"/>
    </source>
</evidence>
<accession>A0A0D1XIG5</accession>
<feature type="transmembrane region" description="Helical" evidence="7">
    <location>
        <begin position="410"/>
        <end position="436"/>
    </location>
</feature>
<organism evidence="8 9">
    <name type="scientific">Verruconis gallopava</name>
    <dbReference type="NCBI Taxonomy" id="253628"/>
    <lineage>
        <taxon>Eukaryota</taxon>
        <taxon>Fungi</taxon>
        <taxon>Dikarya</taxon>
        <taxon>Ascomycota</taxon>
        <taxon>Pezizomycotina</taxon>
        <taxon>Dothideomycetes</taxon>
        <taxon>Pleosporomycetidae</taxon>
        <taxon>Venturiales</taxon>
        <taxon>Sympoventuriaceae</taxon>
        <taxon>Verruconis</taxon>
    </lineage>
</organism>
<dbReference type="InterPro" id="IPR002259">
    <property type="entry name" value="Eqnu_transpt"/>
</dbReference>
<dbReference type="GO" id="GO:0015205">
    <property type="term" value="F:nucleobase transmembrane transporter activity"/>
    <property type="evidence" value="ECO:0007669"/>
    <property type="project" value="TreeGrafter"/>
</dbReference>
<evidence type="ECO:0000313" key="9">
    <source>
        <dbReference type="Proteomes" id="UP000053259"/>
    </source>
</evidence>
<evidence type="ECO:0000313" key="8">
    <source>
        <dbReference type="EMBL" id="KIW02101.1"/>
    </source>
</evidence>
<dbReference type="PIRSF" id="PIRSF016379">
    <property type="entry name" value="ENT"/>
    <property type="match status" value="1"/>
</dbReference>
<feature type="transmembrane region" description="Helical" evidence="7">
    <location>
        <begin position="346"/>
        <end position="365"/>
    </location>
</feature>
<evidence type="ECO:0000256" key="5">
    <source>
        <dbReference type="ARBA" id="ARBA00022989"/>
    </source>
</evidence>
<dbReference type="SUPFAM" id="SSF103473">
    <property type="entry name" value="MFS general substrate transporter"/>
    <property type="match status" value="1"/>
</dbReference>
<protein>
    <recommendedName>
        <fullName evidence="10">Nucleoside transporter</fullName>
    </recommendedName>
</protein>
<gene>
    <name evidence="8" type="ORF">PV09_06591</name>
</gene>
<comment type="similarity">
    <text evidence="2">Belongs to the SLC29A/ENT transporter (TC 2.A.57) family.</text>
</comment>
<evidence type="ECO:0000256" key="4">
    <source>
        <dbReference type="ARBA" id="ARBA00022692"/>
    </source>
</evidence>
<feature type="transmembrane region" description="Helical" evidence="7">
    <location>
        <begin position="377"/>
        <end position="395"/>
    </location>
</feature>
<dbReference type="VEuPathDB" id="FungiDB:PV09_06591"/>
<dbReference type="FunCoup" id="A0A0D1XIG5">
    <property type="interactions" value="265"/>
</dbReference>
<dbReference type="AlphaFoldDB" id="A0A0D1XIG5"/>
<feature type="transmembrane region" description="Helical" evidence="7">
    <location>
        <begin position="137"/>
        <end position="158"/>
    </location>
</feature>
<keyword evidence="6 7" id="KW-0472">Membrane</keyword>
<keyword evidence="9" id="KW-1185">Reference proteome</keyword>
<dbReference type="InParanoid" id="A0A0D1XIG5"/>
<feature type="transmembrane region" description="Helical" evidence="7">
    <location>
        <begin position="244"/>
        <end position="265"/>
    </location>
</feature>
<dbReference type="GO" id="GO:0034257">
    <property type="term" value="F:nicotinamide riboside transmembrane transporter activity"/>
    <property type="evidence" value="ECO:0007669"/>
    <property type="project" value="TreeGrafter"/>
</dbReference>
<dbReference type="PANTHER" id="PTHR10332:SF88">
    <property type="entry name" value="EQUILIBRATIVE NUCLEOSIDE TRANSPORTER 1, ISOFORM A"/>
    <property type="match status" value="1"/>
</dbReference>
<proteinExistence type="inferred from homology"/>
<keyword evidence="4 7" id="KW-0812">Transmembrane</keyword>
<dbReference type="PANTHER" id="PTHR10332">
    <property type="entry name" value="EQUILIBRATIVE NUCLEOSIDE TRANSPORTER"/>
    <property type="match status" value="1"/>
</dbReference>
<evidence type="ECO:0000256" key="7">
    <source>
        <dbReference type="SAM" id="Phobius"/>
    </source>
</evidence>
<dbReference type="InterPro" id="IPR036259">
    <property type="entry name" value="MFS_trans_sf"/>
</dbReference>
<feature type="transmembrane region" description="Helical" evidence="7">
    <location>
        <begin position="306"/>
        <end position="326"/>
    </location>
</feature>
<dbReference type="Proteomes" id="UP000053259">
    <property type="component" value="Unassembled WGS sequence"/>
</dbReference>
<dbReference type="RefSeq" id="XP_016211970.1">
    <property type="nucleotide sequence ID" value="XM_016360258.1"/>
</dbReference>
<dbReference type="STRING" id="253628.A0A0D1XIG5"/>
<evidence type="ECO:0000256" key="6">
    <source>
        <dbReference type="ARBA" id="ARBA00023136"/>
    </source>
</evidence>
<evidence type="ECO:0000256" key="3">
    <source>
        <dbReference type="ARBA" id="ARBA00022448"/>
    </source>
</evidence>
<keyword evidence="3" id="KW-0813">Transport</keyword>
<dbReference type="PRINTS" id="PR01130">
    <property type="entry name" value="DERENTRNSPRT"/>
</dbReference>
<dbReference type="GeneID" id="27314564"/>
<keyword evidence="5 7" id="KW-1133">Transmembrane helix</keyword>
<comment type="subcellular location">
    <subcellularLocation>
        <location evidence="1">Membrane</location>
        <topology evidence="1">Multi-pass membrane protein</topology>
    </subcellularLocation>
</comment>
<feature type="transmembrane region" description="Helical" evidence="7">
    <location>
        <begin position="448"/>
        <end position="470"/>
    </location>
</feature>
<dbReference type="Pfam" id="PF01733">
    <property type="entry name" value="Nucleoside_tran"/>
    <property type="match status" value="1"/>
</dbReference>
<feature type="transmembrane region" description="Helical" evidence="7">
    <location>
        <begin position="64"/>
        <end position="85"/>
    </location>
</feature>
<feature type="transmembrane region" description="Helical" evidence="7">
    <location>
        <begin position="164"/>
        <end position="182"/>
    </location>
</feature>